<dbReference type="InterPro" id="IPR036291">
    <property type="entry name" value="NAD(P)-bd_dom_sf"/>
</dbReference>
<comment type="similarity">
    <text evidence="5">Belongs to the D-isomer specific 2-hydroxyacid dehydrogenase family. PdxB subfamily.</text>
</comment>
<reference evidence="8" key="2">
    <citation type="submission" date="2023-01" db="EMBL/GenBank/DDBJ databases">
        <title>Draft genome sequence of Paraferrimonas sedimenticola strain NBRC 101628.</title>
        <authorList>
            <person name="Sun Q."/>
            <person name="Mori K."/>
        </authorList>
    </citation>
    <scope>NUCLEOTIDE SEQUENCE</scope>
    <source>
        <strain evidence="8">NBRC 101628</strain>
    </source>
</reference>
<dbReference type="GO" id="GO:0033711">
    <property type="term" value="F:4-phosphoerythronate dehydrogenase activity"/>
    <property type="evidence" value="ECO:0007669"/>
    <property type="project" value="UniProtKB-EC"/>
</dbReference>
<dbReference type="EMBL" id="BSNC01000005">
    <property type="protein sequence ID" value="GLP96579.1"/>
    <property type="molecule type" value="Genomic_DNA"/>
</dbReference>
<evidence type="ECO:0000256" key="1">
    <source>
        <dbReference type="ARBA" id="ARBA00022490"/>
    </source>
</evidence>
<gene>
    <name evidence="5 8" type="primary">pdxB</name>
    <name evidence="8" type="ORF">GCM10007895_18850</name>
</gene>
<sequence length="375" mass="41175">MRILADENMPYVEALFAEHAQITTKAGRAINADDLVDIDVLLVRSVTQVNRTLIAKANKLKYVGSATIGMDHVDQQALAERDIRFSNAPGCNAVGVGQWVAQVLLTLADKSDEVLKGKKLAVIGAGNTGTAAAKCLQALGCDVRLCDPFKAASGDPRDFVSLDEALDDADIVTCHVPLTKDGEYPTHYLLDRQRLESLKPNVWILNACRGAVIDNRALIDWAKANPQARIALDVWEGEPNPMPELADLVEIATPHIAGYSLEGKARGSYMLYQWLAPQLTWPAPNSLASLLPNPNQAPITCSAAPSQSQLLSWCERVYDLDLDDRLFRQKAFETGGFDGLRKNHQPRREFSALTLVPKGKFEVNWLEQFGFSVGR</sequence>
<feature type="binding site" evidence="5">
    <location>
        <position position="233"/>
    </location>
    <ligand>
        <name>NAD(+)</name>
        <dbReference type="ChEBI" id="CHEBI:57540"/>
    </ligand>
</feature>
<dbReference type="InterPro" id="IPR020921">
    <property type="entry name" value="Erythronate-4-P_DHase"/>
</dbReference>
<dbReference type="PANTHER" id="PTHR42938">
    <property type="entry name" value="FORMATE DEHYDROGENASE 1"/>
    <property type="match status" value="1"/>
</dbReference>
<evidence type="ECO:0000256" key="5">
    <source>
        <dbReference type="HAMAP-Rule" id="MF_01825"/>
    </source>
</evidence>
<dbReference type="PANTHER" id="PTHR42938:SF9">
    <property type="entry name" value="FORMATE DEHYDROGENASE 1"/>
    <property type="match status" value="1"/>
</dbReference>
<comment type="caution">
    <text evidence="5">Lacks conserved residue(s) required for the propagation of feature annotation.</text>
</comment>
<dbReference type="InterPro" id="IPR038251">
    <property type="entry name" value="PdxB_dimer_sf"/>
</dbReference>
<evidence type="ECO:0000256" key="3">
    <source>
        <dbReference type="ARBA" id="ARBA00023027"/>
    </source>
</evidence>
<evidence type="ECO:0000313" key="8">
    <source>
        <dbReference type="EMBL" id="GLP96579.1"/>
    </source>
</evidence>
<dbReference type="PROSITE" id="PS00671">
    <property type="entry name" value="D_2_HYDROXYACID_DH_3"/>
    <property type="match status" value="1"/>
</dbReference>
<comment type="subcellular location">
    <subcellularLocation>
        <location evidence="5">Cytoplasm</location>
    </subcellularLocation>
</comment>
<dbReference type="GO" id="GO:0046983">
    <property type="term" value="F:protein dimerization activity"/>
    <property type="evidence" value="ECO:0007669"/>
    <property type="project" value="InterPro"/>
</dbReference>
<keyword evidence="1 5" id="KW-0963">Cytoplasm</keyword>
<feature type="binding site" evidence="5">
    <location>
        <position position="147"/>
    </location>
    <ligand>
        <name>NAD(+)</name>
        <dbReference type="ChEBI" id="CHEBI:57540"/>
    </ligand>
</feature>
<reference evidence="8" key="1">
    <citation type="journal article" date="2014" name="Int. J. Syst. Evol. Microbiol.">
        <title>Complete genome sequence of Corynebacterium casei LMG S-19264T (=DSM 44701T), isolated from a smear-ripened cheese.</title>
        <authorList>
            <consortium name="US DOE Joint Genome Institute (JGI-PGF)"/>
            <person name="Walter F."/>
            <person name="Albersmeier A."/>
            <person name="Kalinowski J."/>
            <person name="Ruckert C."/>
        </authorList>
    </citation>
    <scope>NUCLEOTIDE SEQUENCE</scope>
    <source>
        <strain evidence="8">NBRC 101628</strain>
    </source>
</reference>
<dbReference type="SUPFAM" id="SSF51735">
    <property type="entry name" value="NAD(P)-binding Rossmann-fold domains"/>
    <property type="match status" value="1"/>
</dbReference>
<dbReference type="SUPFAM" id="SSF52283">
    <property type="entry name" value="Formate/glycerate dehydrogenase catalytic domain-like"/>
    <property type="match status" value="1"/>
</dbReference>
<evidence type="ECO:0000259" key="7">
    <source>
        <dbReference type="Pfam" id="PF11890"/>
    </source>
</evidence>
<dbReference type="Pfam" id="PF02826">
    <property type="entry name" value="2-Hacid_dh_C"/>
    <property type="match status" value="1"/>
</dbReference>
<keyword evidence="2 5" id="KW-0560">Oxidoreductase</keyword>
<keyword evidence="9" id="KW-1185">Reference proteome</keyword>
<dbReference type="GO" id="GO:0036001">
    <property type="term" value="P:'de novo' pyridoxal 5'-phosphate biosynthetic process"/>
    <property type="evidence" value="ECO:0007669"/>
    <property type="project" value="TreeGrafter"/>
</dbReference>
<dbReference type="Proteomes" id="UP001161422">
    <property type="component" value="Unassembled WGS sequence"/>
</dbReference>
<protein>
    <recommendedName>
        <fullName evidence="5">Erythronate-4-phosphate dehydrogenase</fullName>
        <ecNumber evidence="5">1.1.1.290</ecNumber>
    </recommendedName>
</protein>
<comment type="function">
    <text evidence="5">Catalyzes the oxidation of erythronate-4-phosphate to 3-hydroxy-2-oxo-4-phosphonooxybutanoate.</text>
</comment>
<evidence type="ECO:0000259" key="6">
    <source>
        <dbReference type="Pfam" id="PF02826"/>
    </source>
</evidence>
<comment type="catalytic activity">
    <reaction evidence="5">
        <text>4-phospho-D-erythronate + NAD(+) = (R)-3-hydroxy-2-oxo-4-phosphooxybutanoate + NADH + H(+)</text>
        <dbReference type="Rhea" id="RHEA:18829"/>
        <dbReference type="ChEBI" id="CHEBI:15378"/>
        <dbReference type="ChEBI" id="CHEBI:57540"/>
        <dbReference type="ChEBI" id="CHEBI:57945"/>
        <dbReference type="ChEBI" id="CHEBI:58538"/>
        <dbReference type="ChEBI" id="CHEBI:58766"/>
        <dbReference type="EC" id="1.1.1.290"/>
    </reaction>
</comment>
<dbReference type="RefSeq" id="WP_095503907.1">
    <property type="nucleotide sequence ID" value="NZ_BSNC01000005.1"/>
</dbReference>
<feature type="active site" evidence="5">
    <location>
        <position position="238"/>
    </location>
</feature>
<dbReference type="InterPro" id="IPR006140">
    <property type="entry name" value="D-isomer_DH_NAD-bd"/>
</dbReference>
<keyword evidence="3 5" id="KW-0520">NAD</keyword>
<evidence type="ECO:0000256" key="2">
    <source>
        <dbReference type="ARBA" id="ARBA00023002"/>
    </source>
</evidence>
<keyword evidence="4 5" id="KW-0664">Pyridoxine biosynthesis</keyword>
<dbReference type="Pfam" id="PF11890">
    <property type="entry name" value="DUF3410"/>
    <property type="match status" value="1"/>
</dbReference>
<evidence type="ECO:0000256" key="4">
    <source>
        <dbReference type="ARBA" id="ARBA00023096"/>
    </source>
</evidence>
<organism evidence="8 9">
    <name type="scientific">Paraferrimonas sedimenticola</name>
    <dbReference type="NCBI Taxonomy" id="375674"/>
    <lineage>
        <taxon>Bacteria</taxon>
        <taxon>Pseudomonadati</taxon>
        <taxon>Pseudomonadota</taxon>
        <taxon>Gammaproteobacteria</taxon>
        <taxon>Alteromonadales</taxon>
        <taxon>Ferrimonadaceae</taxon>
        <taxon>Paraferrimonas</taxon>
    </lineage>
</organism>
<comment type="caution">
    <text evidence="8">The sequence shown here is derived from an EMBL/GenBank/DDBJ whole genome shotgun (WGS) entry which is preliminary data.</text>
</comment>
<dbReference type="HAMAP" id="MF_01825">
    <property type="entry name" value="PdxB"/>
    <property type="match status" value="1"/>
</dbReference>
<dbReference type="Gene3D" id="3.40.50.720">
    <property type="entry name" value="NAD(P)-binding Rossmann-like Domain"/>
    <property type="match status" value="2"/>
</dbReference>
<dbReference type="GO" id="GO:0008615">
    <property type="term" value="P:pyridoxine biosynthetic process"/>
    <property type="evidence" value="ECO:0007669"/>
    <property type="project" value="UniProtKB-UniRule"/>
</dbReference>
<feature type="binding site" evidence="5">
    <location>
        <position position="259"/>
    </location>
    <ligand>
        <name>substrate</name>
    </ligand>
</feature>
<feature type="domain" description="Erythronate-4-phosphate dehydrogenase dimerisation" evidence="7">
    <location>
        <begin position="290"/>
        <end position="370"/>
    </location>
</feature>
<dbReference type="EC" id="1.1.1.290" evidence="5"/>
<dbReference type="InterPro" id="IPR029753">
    <property type="entry name" value="D-isomer_DH_CS"/>
</dbReference>
<feature type="binding site" evidence="5">
    <location>
        <position position="258"/>
    </location>
    <ligand>
        <name>NAD(+)</name>
        <dbReference type="ChEBI" id="CHEBI:57540"/>
    </ligand>
</feature>
<accession>A0AA37VXH9</accession>
<dbReference type="CDD" id="cd12158">
    <property type="entry name" value="ErythrP_dh"/>
    <property type="match status" value="1"/>
</dbReference>
<dbReference type="GO" id="GO:0005829">
    <property type="term" value="C:cytosol"/>
    <property type="evidence" value="ECO:0007669"/>
    <property type="project" value="TreeGrafter"/>
</dbReference>
<dbReference type="GO" id="GO:0051287">
    <property type="term" value="F:NAD binding"/>
    <property type="evidence" value="ECO:0007669"/>
    <property type="project" value="InterPro"/>
</dbReference>
<name>A0AA37VXH9_9GAMM</name>
<feature type="domain" description="D-isomer specific 2-hydroxyacid dehydrogenase NAD-binding" evidence="6">
    <location>
        <begin position="112"/>
        <end position="257"/>
    </location>
</feature>
<comment type="pathway">
    <text evidence="5">Cofactor biosynthesis; pyridoxine 5'-phosphate biosynthesis; pyridoxine 5'-phosphate from D-erythrose 4-phosphate: step 2/5.</text>
</comment>
<feature type="active site" description="Proton donor" evidence="5">
    <location>
        <position position="255"/>
    </location>
</feature>
<comment type="subunit">
    <text evidence="5">Homodimer.</text>
</comment>
<dbReference type="Gene3D" id="3.30.1370.170">
    <property type="match status" value="1"/>
</dbReference>
<evidence type="ECO:0000313" key="9">
    <source>
        <dbReference type="Proteomes" id="UP001161422"/>
    </source>
</evidence>
<feature type="binding site" evidence="5">
    <location>
        <position position="67"/>
    </location>
    <ligand>
        <name>substrate</name>
    </ligand>
</feature>
<proteinExistence type="inferred from homology"/>
<dbReference type="AlphaFoldDB" id="A0AA37VXH9"/>
<feature type="binding site" evidence="5">
    <location>
        <position position="45"/>
    </location>
    <ligand>
        <name>substrate</name>
    </ligand>
</feature>
<feature type="active site" evidence="5">
    <location>
        <position position="209"/>
    </location>
</feature>
<dbReference type="InterPro" id="IPR024531">
    <property type="entry name" value="Erythronate-4-P_DHase_dimer"/>
</dbReference>